<protein>
    <recommendedName>
        <fullName evidence="1">LPS-assembly protein LptD</fullName>
    </recommendedName>
</protein>
<keyword evidence="1" id="KW-0472">Membrane</keyword>
<keyword evidence="1" id="KW-0998">Cell outer membrane</keyword>
<dbReference type="PANTHER" id="PTHR30189:SF1">
    <property type="entry name" value="LPS-ASSEMBLY PROTEIN LPTD"/>
    <property type="match status" value="1"/>
</dbReference>
<gene>
    <name evidence="1" type="primary">lptD</name>
    <name evidence="3" type="ORF">FPZ52_03100</name>
</gene>
<organism evidence="3 4">
    <name type="scientific">Qingshengfaniella alkalisoli</name>
    <dbReference type="NCBI Taxonomy" id="2599296"/>
    <lineage>
        <taxon>Bacteria</taxon>
        <taxon>Pseudomonadati</taxon>
        <taxon>Pseudomonadota</taxon>
        <taxon>Alphaproteobacteria</taxon>
        <taxon>Rhodobacterales</taxon>
        <taxon>Paracoccaceae</taxon>
        <taxon>Qingshengfaniella</taxon>
    </lineage>
</organism>
<dbReference type="GO" id="GO:1990351">
    <property type="term" value="C:transporter complex"/>
    <property type="evidence" value="ECO:0007669"/>
    <property type="project" value="TreeGrafter"/>
</dbReference>
<feature type="domain" description="LptD C-terminal" evidence="2">
    <location>
        <begin position="281"/>
        <end position="641"/>
    </location>
</feature>
<dbReference type="GO" id="GO:0043165">
    <property type="term" value="P:Gram-negative-bacterium-type cell outer membrane assembly"/>
    <property type="evidence" value="ECO:0007669"/>
    <property type="project" value="UniProtKB-UniRule"/>
</dbReference>
<comment type="caution">
    <text evidence="1">Lacks conserved residue(s) required for the propagation of feature annotation.</text>
</comment>
<keyword evidence="4" id="KW-1185">Reference proteome</keyword>
<evidence type="ECO:0000313" key="3">
    <source>
        <dbReference type="EMBL" id="QDY68708.1"/>
    </source>
</evidence>
<evidence type="ECO:0000259" key="2">
    <source>
        <dbReference type="Pfam" id="PF04453"/>
    </source>
</evidence>
<proteinExistence type="inferred from homology"/>
<dbReference type="InterPro" id="IPR007543">
    <property type="entry name" value="LptD_C"/>
</dbReference>
<dbReference type="InterPro" id="IPR050218">
    <property type="entry name" value="LptD"/>
</dbReference>
<dbReference type="GO" id="GO:0009279">
    <property type="term" value="C:cell outer membrane"/>
    <property type="evidence" value="ECO:0007669"/>
    <property type="project" value="UniProtKB-SubCell"/>
</dbReference>
<evidence type="ECO:0000313" key="4">
    <source>
        <dbReference type="Proteomes" id="UP000318483"/>
    </source>
</evidence>
<dbReference type="EMBL" id="CP042261">
    <property type="protein sequence ID" value="QDY68708.1"/>
    <property type="molecule type" value="Genomic_DNA"/>
</dbReference>
<dbReference type="KEGG" id="lit:FPZ52_03100"/>
<name>A0A5B8IW20_9RHOB</name>
<dbReference type="HAMAP" id="MF_01411">
    <property type="entry name" value="LPS_assembly_LptD"/>
    <property type="match status" value="1"/>
</dbReference>
<accession>A0A5B8IW20</accession>
<dbReference type="AlphaFoldDB" id="A0A5B8IW20"/>
<dbReference type="Pfam" id="PF04453">
    <property type="entry name" value="LptD"/>
    <property type="match status" value="1"/>
</dbReference>
<comment type="subcellular location">
    <subcellularLocation>
        <location evidence="1">Cell outer membrane</location>
    </subcellularLocation>
</comment>
<evidence type="ECO:0000256" key="1">
    <source>
        <dbReference type="HAMAP-Rule" id="MF_01411"/>
    </source>
</evidence>
<comment type="subunit">
    <text evidence="1">Component of the lipopolysaccharide transport and assembly complex.</text>
</comment>
<keyword evidence="1" id="KW-0732">Signal</keyword>
<dbReference type="InterPro" id="IPR020889">
    <property type="entry name" value="LipoPS_assembly_LptD"/>
</dbReference>
<dbReference type="Proteomes" id="UP000318483">
    <property type="component" value="Chromosome"/>
</dbReference>
<dbReference type="RefSeq" id="WP_146363601.1">
    <property type="nucleotide sequence ID" value="NZ_CP042261.1"/>
</dbReference>
<feature type="signal peptide" evidence="1">
    <location>
        <begin position="1"/>
        <end position="27"/>
    </location>
</feature>
<feature type="chain" id="PRO_5023473237" description="LPS-assembly protein LptD" evidence="1">
    <location>
        <begin position="28"/>
        <end position="717"/>
    </location>
</feature>
<dbReference type="GO" id="GO:0015920">
    <property type="term" value="P:lipopolysaccharide transport"/>
    <property type="evidence" value="ECO:0007669"/>
    <property type="project" value="InterPro"/>
</dbReference>
<dbReference type="PANTHER" id="PTHR30189">
    <property type="entry name" value="LPS-ASSEMBLY PROTEIN"/>
    <property type="match status" value="1"/>
</dbReference>
<comment type="similarity">
    <text evidence="1">Belongs to the LptD family.</text>
</comment>
<comment type="function">
    <text evidence="1">Involved in the assembly of lipopolysaccharide (LPS) at the surface of the outer membrane.</text>
</comment>
<sequence precursor="true">MKTSLRHIKPFLSILIAVLALVSTASAQVADEEFPTSIMADVMRVEGDDRLIAEGDVTVFSGGRSISASRIAYDRDSGRIDVEGPIILRDGSDAVVLADTAELSTDLTDGIARGARLILDQHLQVAGAELARTEGRFTDLKRVVASSCSVCSTSETPLWEIRARRVIHDEERKRLYFYDAQFRVAGLPIAYSPYMRFPDPTNTRLSGVLAPSVRTTDDLGWGLKLPFFLTLGDHADITFTPYFSTDYTRTLEMRYRQAFRTGEIEFEGAVSRDSIEDGQLRTYLFGSGSFDLPRDYDLRFSLETARDDQYLQDYDYSSADRLQSNLSLLRTREHERVDAEINHFRSLRENEDNDTLPTFITDFRIDRRMNPTSVGGWLDLSLIGHSHQRPSSVDVAGRDMAQIRAVGKWTRDWTTPTGLRYGADLIAHGDFKYIGQDSNYPEYQTGITPIMAAEVSYPLAKWTATGVSYQLEPVAQLAYTRTDPIDSPNDDSRLTSFDTGNLFALNRFPGLDRYEEGTRATLAMTWRRIDPNGWSLGVTAGKVYRFAKPEQFPLATGLSGSESDWLLQADLDLGDNMKVRSLSLIDSAMEFTLNETTVSWRSDSLRLASSYLWQRADTALDLTTDLNELALEADYDITDRWNIWTDLRRDFQAARTNRAEFGLSYTNECVRVDLSMLQRFRNTEETEPTTSYGLSVTLAGFGDDDRRVSRRTCSARG</sequence>
<reference evidence="3 4" key="1">
    <citation type="submission" date="2019-07" db="EMBL/GenBank/DDBJ databases">
        <title>Litoreibacter alkalisoli sp. nov., isolated from saline-alkaline soil.</title>
        <authorList>
            <person name="Wang S."/>
            <person name="Xu L."/>
            <person name="Xing Y.-T."/>
            <person name="Sun J.-Q."/>
        </authorList>
    </citation>
    <scope>NUCLEOTIDE SEQUENCE [LARGE SCALE GENOMIC DNA]</scope>
    <source>
        <strain evidence="3 4">LN3S51</strain>
    </source>
</reference>
<dbReference type="OrthoDB" id="9760225at2"/>